<dbReference type="AlphaFoldDB" id="A0A3B1CEM1"/>
<sequence length="725" mass="80853">MSKKITLFVKFISMNLLLLLLTVLLFQTCSDDNSPTEPGVASTLAETTIGTGGGTLTTDELELNVPIGAFAGDTKISLSVEKEDAGFDNALSKEYKFEGLPQTFTKPLTIKMKYNGDLTDNSYIAIGEDTFVKSLDGETTSYRLISARDSSGYLVATIPPTSDNGLFKGSSNTSLNGDDVAFSALAIAGYVSYTSPNGHFKISFPSSVITQAYDLSDYLEAAYTKFQSLGFSYSRRTKWPIEVTVKRLESSVYGYSMNSMWGDNYGYMEFNFDKMGNAVDMKVTAGHEFFHLVQSLYDPRNRFSKAKFKSPHLWLDEASSVWSEEFFGGTSGYVSSVFDINAYEILKGAKDGSSDNAQSYGYGMASFIKYLTKEKGDDALVDVYDEIYAGKEVFSAISSVLPVNVSFSWNSYLKKLFSFSLYNGGSFRPPTLLSTARLKKHNFIVKSADDTLKTYKASLSDLGSTLFSIKNEFDKLNSAAELEFTCKGWNFQIYKVNSVESKFLVSGKDTLTLKDFKKIADKGYQIAVALYNDDMNSPYATTKDYEMEIRVKTPKGIKWIYFDIGYSGTFNYSDPAIGPPTESEREASMGTYEIIWSKDIQINGNTIIAYQDTTDQYSHVITKLQIEFEDIKNPVNIVSFSFEQTKSSVSFNLVETYAASGANAPFLMEDYGNAGSRFEYEGNITSYLTNLQYSYVMVKSDNDLFTQELLSYKSDGIIQFIIEYQ</sequence>
<proteinExistence type="predicted"/>
<evidence type="ECO:0000313" key="1">
    <source>
        <dbReference type="EMBL" id="VAX21110.1"/>
    </source>
</evidence>
<name>A0A3B1CEM1_9ZZZZ</name>
<reference evidence="1" key="1">
    <citation type="submission" date="2018-06" db="EMBL/GenBank/DDBJ databases">
        <authorList>
            <person name="Zhirakovskaya E."/>
        </authorList>
    </citation>
    <scope>NUCLEOTIDE SEQUENCE</scope>
</reference>
<dbReference type="EMBL" id="UOGD01000185">
    <property type="protein sequence ID" value="VAX21110.1"/>
    <property type="molecule type" value="Genomic_DNA"/>
</dbReference>
<accession>A0A3B1CEM1</accession>
<gene>
    <name evidence="1" type="ORF">MNBD_IGNAVI01-3089</name>
</gene>
<organism evidence="1">
    <name type="scientific">hydrothermal vent metagenome</name>
    <dbReference type="NCBI Taxonomy" id="652676"/>
    <lineage>
        <taxon>unclassified sequences</taxon>
        <taxon>metagenomes</taxon>
        <taxon>ecological metagenomes</taxon>
    </lineage>
</organism>
<protein>
    <submittedName>
        <fullName evidence="1">Uncharacterized protein</fullName>
    </submittedName>
</protein>